<proteinExistence type="predicted"/>
<dbReference type="EMBL" id="FXBM01000002">
    <property type="protein sequence ID" value="SMH43988.1"/>
    <property type="molecule type" value="Genomic_DNA"/>
</dbReference>
<reference evidence="5" key="1">
    <citation type="submission" date="2017-04" db="EMBL/GenBank/DDBJ databases">
        <authorList>
            <person name="Varghese N."/>
            <person name="Submissions S."/>
        </authorList>
    </citation>
    <scope>NUCLEOTIDE SEQUENCE [LARGE SCALE GENOMIC DNA]</scope>
    <source>
        <strain evidence="5">VKM Ac-2121</strain>
    </source>
</reference>
<dbReference type="SUPFAM" id="SSF50129">
    <property type="entry name" value="GroES-like"/>
    <property type="match status" value="1"/>
</dbReference>
<dbReference type="PANTHER" id="PTHR48106">
    <property type="entry name" value="QUINONE OXIDOREDUCTASE PIG3-RELATED"/>
    <property type="match status" value="1"/>
</dbReference>
<dbReference type="InterPro" id="IPR013154">
    <property type="entry name" value="ADH-like_N"/>
</dbReference>
<dbReference type="CDD" id="cd08243">
    <property type="entry name" value="quinone_oxidoreductase_like_1"/>
    <property type="match status" value="1"/>
</dbReference>
<dbReference type="PANTHER" id="PTHR48106:SF18">
    <property type="entry name" value="QUINONE OXIDOREDUCTASE PIG3"/>
    <property type="match status" value="1"/>
</dbReference>
<evidence type="ECO:0000256" key="1">
    <source>
        <dbReference type="ARBA" id="ARBA00022857"/>
    </source>
</evidence>
<organism evidence="4 5">
    <name type="scientific">Rathayibacter oskolensis</name>
    <dbReference type="NCBI Taxonomy" id="1891671"/>
    <lineage>
        <taxon>Bacteria</taxon>
        <taxon>Bacillati</taxon>
        <taxon>Actinomycetota</taxon>
        <taxon>Actinomycetes</taxon>
        <taxon>Micrococcales</taxon>
        <taxon>Microbacteriaceae</taxon>
        <taxon>Rathayibacter</taxon>
    </lineage>
</organism>
<dbReference type="RefSeq" id="WP_085476710.1">
    <property type="nucleotide sequence ID" value="NZ_FXBM01000002.1"/>
</dbReference>
<dbReference type="InterPro" id="IPR011032">
    <property type="entry name" value="GroES-like_sf"/>
</dbReference>
<evidence type="ECO:0000313" key="4">
    <source>
        <dbReference type="EMBL" id="SMH43988.1"/>
    </source>
</evidence>
<protein>
    <submittedName>
        <fullName evidence="4">NADPH:quinone reductase</fullName>
    </submittedName>
</protein>
<accession>A0A1X7P071</accession>
<evidence type="ECO:0000313" key="5">
    <source>
        <dbReference type="Proteomes" id="UP000193711"/>
    </source>
</evidence>
<name>A0A1X7P071_9MICO</name>
<dbReference type="Pfam" id="PF08240">
    <property type="entry name" value="ADH_N"/>
    <property type="match status" value="1"/>
</dbReference>
<evidence type="ECO:0000256" key="2">
    <source>
        <dbReference type="ARBA" id="ARBA00023002"/>
    </source>
</evidence>
<dbReference type="InterPro" id="IPR020843">
    <property type="entry name" value="ER"/>
</dbReference>
<dbReference type="GO" id="GO:0016651">
    <property type="term" value="F:oxidoreductase activity, acting on NAD(P)H"/>
    <property type="evidence" value="ECO:0007669"/>
    <property type="project" value="TreeGrafter"/>
</dbReference>
<dbReference type="Proteomes" id="UP000193711">
    <property type="component" value="Unassembled WGS sequence"/>
</dbReference>
<gene>
    <name evidence="4" type="ORF">SAMN06295885_2277</name>
</gene>
<dbReference type="GO" id="GO:0070402">
    <property type="term" value="F:NADPH binding"/>
    <property type="evidence" value="ECO:0007669"/>
    <property type="project" value="TreeGrafter"/>
</dbReference>
<dbReference type="Pfam" id="PF13602">
    <property type="entry name" value="ADH_zinc_N_2"/>
    <property type="match status" value="1"/>
</dbReference>
<dbReference type="Gene3D" id="3.90.180.10">
    <property type="entry name" value="Medium-chain alcohol dehydrogenases, catalytic domain"/>
    <property type="match status" value="1"/>
</dbReference>
<dbReference type="SMART" id="SM00829">
    <property type="entry name" value="PKS_ER"/>
    <property type="match status" value="1"/>
</dbReference>
<keyword evidence="5" id="KW-1185">Reference proteome</keyword>
<evidence type="ECO:0000259" key="3">
    <source>
        <dbReference type="SMART" id="SM00829"/>
    </source>
</evidence>
<keyword evidence="1" id="KW-0521">NADP</keyword>
<keyword evidence="2" id="KW-0560">Oxidoreductase</keyword>
<dbReference type="STRING" id="1891671.SAMN06295885_2277"/>
<sequence>MTATMRAVVLDGFGGPEVLRVREVPIPTATPGQVLVRVEAFGLNHSELHFRRGMGSFGSLPRIPGIEATGTVVDAPGGEFTAGQQVAALMGGMGRTIDGGYAEYTLVPAASVVPFSSDLDWATLGALPEMLQTAHGSLTTGIGAQPGDTILVRGGTSSVGLAIAVLAKQRGMTVYATTRSAAKAAVLEGVGVDRVFLDTGDIADAVRAASPGGVDGAVELVGTDTLRDTLRATRVHGTVSFTGMLSDVWTVPDWYPMDFIPNGVRLTAYSGDASDLPAAVLQEFIDAVQAGTATVPIGRTYALDDIADAHRDMEAGTVTGKLVVTTR</sequence>
<dbReference type="Gene3D" id="3.40.50.720">
    <property type="entry name" value="NAD(P)-binding Rossmann-like Domain"/>
    <property type="match status" value="1"/>
</dbReference>
<dbReference type="InterPro" id="IPR036291">
    <property type="entry name" value="NAD(P)-bd_dom_sf"/>
</dbReference>
<dbReference type="SUPFAM" id="SSF51735">
    <property type="entry name" value="NAD(P)-binding Rossmann-fold domains"/>
    <property type="match status" value="1"/>
</dbReference>
<dbReference type="OrthoDB" id="3175656at2"/>
<dbReference type="AlphaFoldDB" id="A0A1X7P071"/>
<feature type="domain" description="Enoyl reductase (ER)" evidence="3">
    <location>
        <begin position="14"/>
        <end position="324"/>
    </location>
</feature>